<evidence type="ECO:0000256" key="2">
    <source>
        <dbReference type="ARBA" id="ARBA00022723"/>
    </source>
</evidence>
<dbReference type="EMBL" id="SLXM01000008">
    <property type="protein sequence ID" value="TCP23648.1"/>
    <property type="molecule type" value="Genomic_DNA"/>
</dbReference>
<dbReference type="SMART" id="SM00702">
    <property type="entry name" value="P4Hc"/>
    <property type="match status" value="1"/>
</dbReference>
<evidence type="ECO:0000259" key="7">
    <source>
        <dbReference type="PROSITE" id="PS51471"/>
    </source>
</evidence>
<organism evidence="8 9">
    <name type="scientific">Tenacibaculum skagerrakense</name>
    <dbReference type="NCBI Taxonomy" id="186571"/>
    <lineage>
        <taxon>Bacteria</taxon>
        <taxon>Pseudomonadati</taxon>
        <taxon>Bacteroidota</taxon>
        <taxon>Flavobacteriia</taxon>
        <taxon>Flavobacteriales</taxon>
        <taxon>Flavobacteriaceae</taxon>
        <taxon>Tenacibaculum</taxon>
    </lineage>
</organism>
<evidence type="ECO:0000256" key="4">
    <source>
        <dbReference type="ARBA" id="ARBA00022964"/>
    </source>
</evidence>
<keyword evidence="6" id="KW-0408">Iron</keyword>
<dbReference type="GO" id="GO:0008198">
    <property type="term" value="F:ferrous iron binding"/>
    <property type="evidence" value="ECO:0007669"/>
    <property type="project" value="TreeGrafter"/>
</dbReference>
<accession>A0A4R2NQJ5</accession>
<evidence type="ECO:0000256" key="6">
    <source>
        <dbReference type="ARBA" id="ARBA00023004"/>
    </source>
</evidence>
<feature type="domain" description="Fe2OG dioxygenase" evidence="7">
    <location>
        <begin position="104"/>
        <end position="199"/>
    </location>
</feature>
<dbReference type="GO" id="GO:0031543">
    <property type="term" value="F:peptidyl-proline dioxygenase activity"/>
    <property type="evidence" value="ECO:0007669"/>
    <property type="project" value="TreeGrafter"/>
</dbReference>
<dbReference type="Proteomes" id="UP000294564">
    <property type="component" value="Unassembled WGS sequence"/>
</dbReference>
<keyword evidence="4" id="KW-0223">Dioxygenase</keyword>
<evidence type="ECO:0000313" key="9">
    <source>
        <dbReference type="Proteomes" id="UP000294564"/>
    </source>
</evidence>
<reference evidence="8 9" key="1">
    <citation type="submission" date="2019-03" db="EMBL/GenBank/DDBJ databases">
        <title>Genomic Encyclopedia of Type Strains, Phase IV (KMG-IV): sequencing the most valuable type-strain genomes for metagenomic binning, comparative biology and taxonomic classification.</title>
        <authorList>
            <person name="Goeker M."/>
        </authorList>
    </citation>
    <scope>NUCLEOTIDE SEQUENCE [LARGE SCALE GENOMIC DNA]</scope>
    <source>
        <strain evidence="8 9">DSM 14836</strain>
    </source>
</reference>
<dbReference type="InterPro" id="IPR044862">
    <property type="entry name" value="Pro_4_hyd_alph_FE2OG_OXY"/>
</dbReference>
<evidence type="ECO:0000256" key="5">
    <source>
        <dbReference type="ARBA" id="ARBA00023002"/>
    </source>
</evidence>
<dbReference type="PROSITE" id="PS51471">
    <property type="entry name" value="FE2OG_OXY"/>
    <property type="match status" value="1"/>
</dbReference>
<dbReference type="Gene3D" id="2.60.120.620">
    <property type="entry name" value="q2cbj1_9rhob like domain"/>
    <property type="match status" value="1"/>
</dbReference>
<comment type="cofactor">
    <cofactor evidence="1">
        <name>L-ascorbate</name>
        <dbReference type="ChEBI" id="CHEBI:38290"/>
    </cofactor>
</comment>
<dbReference type="AlphaFoldDB" id="A0A4R2NQJ5"/>
<name>A0A4R2NQJ5_9FLAO</name>
<dbReference type="Pfam" id="PF13640">
    <property type="entry name" value="2OG-FeII_Oxy_3"/>
    <property type="match status" value="1"/>
</dbReference>
<keyword evidence="2" id="KW-0479">Metal-binding</keyword>
<keyword evidence="5" id="KW-0560">Oxidoreductase</keyword>
<dbReference type="PANTHER" id="PTHR12907">
    <property type="entry name" value="EGL NINE HOMOLOG-RELATED"/>
    <property type="match status" value="1"/>
</dbReference>
<dbReference type="GO" id="GO:0031418">
    <property type="term" value="F:L-ascorbic acid binding"/>
    <property type="evidence" value="ECO:0007669"/>
    <property type="project" value="UniProtKB-KW"/>
</dbReference>
<dbReference type="GO" id="GO:0071456">
    <property type="term" value="P:cellular response to hypoxia"/>
    <property type="evidence" value="ECO:0007669"/>
    <property type="project" value="TreeGrafter"/>
</dbReference>
<keyword evidence="3" id="KW-0847">Vitamin C</keyword>
<keyword evidence="9" id="KW-1185">Reference proteome</keyword>
<dbReference type="InterPro" id="IPR005123">
    <property type="entry name" value="Oxoglu/Fe-dep_dioxygenase_dom"/>
</dbReference>
<evidence type="ECO:0000256" key="1">
    <source>
        <dbReference type="ARBA" id="ARBA00001961"/>
    </source>
</evidence>
<gene>
    <name evidence="8" type="ORF">EV195_108118</name>
</gene>
<evidence type="ECO:0000313" key="8">
    <source>
        <dbReference type="EMBL" id="TCP23648.1"/>
    </source>
</evidence>
<proteinExistence type="predicted"/>
<dbReference type="InterPro" id="IPR006620">
    <property type="entry name" value="Pro_4_hyd_alph"/>
</dbReference>
<dbReference type="InterPro" id="IPR051559">
    <property type="entry name" value="HIF_prolyl_hydroxylases"/>
</dbReference>
<evidence type="ECO:0000256" key="3">
    <source>
        <dbReference type="ARBA" id="ARBA00022896"/>
    </source>
</evidence>
<dbReference type="PANTHER" id="PTHR12907:SF26">
    <property type="entry name" value="HIF PROLYL HYDROXYLASE, ISOFORM C"/>
    <property type="match status" value="1"/>
</dbReference>
<protein>
    <submittedName>
        <fullName evidence="8">SM-20-related protein</fullName>
    </submittedName>
</protein>
<dbReference type="RefSeq" id="WP_243693125.1">
    <property type="nucleotide sequence ID" value="NZ_SLXM01000008.1"/>
</dbReference>
<sequence>MEKCHRLEDWLSWMDELSSNDYVIVDNFIDGHKLNVIQSFFKSHLDAFTKAGIGALNDNIIRRDIRGDFTYWLDRKRDVQLNEIWSLIDDTIYIYNRYCYLGLTGYEFHLAHYPKGGHYEKHLDQFKKRNNRTISVVIYLNKNWQQGDGGELEIFFKDGTSFLVEPIEARCVMFKSADVPHAVLESNKPRYSLTGWLLQQPAELGQLLG</sequence>
<comment type="caution">
    <text evidence="8">The sequence shown here is derived from an EMBL/GenBank/DDBJ whole genome shotgun (WGS) entry which is preliminary data.</text>
</comment>